<reference evidence="1 2" key="1">
    <citation type="submission" date="2019-02" db="EMBL/GenBank/DDBJ databases">
        <title>Genome sequencing of the rare red list fungi Phlebia centrifuga.</title>
        <authorList>
            <person name="Buettner E."/>
            <person name="Kellner H."/>
        </authorList>
    </citation>
    <scope>NUCLEOTIDE SEQUENCE [LARGE SCALE GENOMIC DNA]</scope>
    <source>
        <strain evidence="1 2">DSM 108282</strain>
    </source>
</reference>
<evidence type="ECO:0000313" key="2">
    <source>
        <dbReference type="Proteomes" id="UP000309038"/>
    </source>
</evidence>
<dbReference type="EMBL" id="SGPJ01000493">
    <property type="protein sequence ID" value="THG94149.1"/>
    <property type="molecule type" value="Genomic_DNA"/>
</dbReference>
<gene>
    <name evidence="1" type="ORF">EW026_g7264</name>
</gene>
<dbReference type="AlphaFoldDB" id="A0A4S4KCW1"/>
<comment type="caution">
    <text evidence="1">The sequence shown here is derived from an EMBL/GenBank/DDBJ whole genome shotgun (WGS) entry which is preliminary data.</text>
</comment>
<evidence type="ECO:0000313" key="1">
    <source>
        <dbReference type="EMBL" id="THG94149.1"/>
    </source>
</evidence>
<proteinExistence type="predicted"/>
<dbReference type="Proteomes" id="UP000309038">
    <property type="component" value="Unassembled WGS sequence"/>
</dbReference>
<accession>A0A4S4KCW1</accession>
<organism evidence="1 2">
    <name type="scientific">Hermanssonia centrifuga</name>
    <dbReference type="NCBI Taxonomy" id="98765"/>
    <lineage>
        <taxon>Eukaryota</taxon>
        <taxon>Fungi</taxon>
        <taxon>Dikarya</taxon>
        <taxon>Basidiomycota</taxon>
        <taxon>Agaricomycotina</taxon>
        <taxon>Agaricomycetes</taxon>
        <taxon>Polyporales</taxon>
        <taxon>Meruliaceae</taxon>
        <taxon>Hermanssonia</taxon>
    </lineage>
</organism>
<keyword evidence="2" id="KW-1185">Reference proteome</keyword>
<protein>
    <submittedName>
        <fullName evidence="1">Uncharacterized protein</fullName>
    </submittedName>
</protein>
<name>A0A4S4KCW1_9APHY</name>
<sequence>MSPLCPVDYSEDPDPPPLNSVCAYIASYTAKSVLPRKPTAYVARVAGVLLFTEYSRTHRLLDQADIAACLTAFIA</sequence>